<reference evidence="4 5" key="1">
    <citation type="submission" date="2015-01" db="EMBL/GenBank/DDBJ databases">
        <title>Evolution of Trichinella species and genotypes.</title>
        <authorList>
            <person name="Korhonen P.K."/>
            <person name="Edoardo P."/>
            <person name="Giuseppe L.R."/>
            <person name="Gasser R.B."/>
        </authorList>
    </citation>
    <scope>NUCLEOTIDE SEQUENCE [LARGE SCALE GENOMIC DNA]</scope>
    <source>
        <strain evidence="4">ISS1029</strain>
    </source>
</reference>
<evidence type="ECO:0000259" key="3">
    <source>
        <dbReference type="PROSITE" id="PS50158"/>
    </source>
</evidence>
<dbReference type="InterPro" id="IPR050951">
    <property type="entry name" value="Retrovirus_Pol_polyprotein"/>
</dbReference>
<keyword evidence="5" id="KW-1185">Reference proteome</keyword>
<accession>A0A0V1GWR5</accession>
<feature type="domain" description="CCHC-type" evidence="3">
    <location>
        <begin position="179"/>
        <end position="194"/>
    </location>
</feature>
<evidence type="ECO:0000313" key="5">
    <source>
        <dbReference type="Proteomes" id="UP000055024"/>
    </source>
</evidence>
<dbReference type="GO" id="GO:0003676">
    <property type="term" value="F:nucleic acid binding"/>
    <property type="evidence" value="ECO:0007669"/>
    <property type="project" value="InterPro"/>
</dbReference>
<organism evidence="4 5">
    <name type="scientific">Trichinella zimbabwensis</name>
    <dbReference type="NCBI Taxonomy" id="268475"/>
    <lineage>
        <taxon>Eukaryota</taxon>
        <taxon>Metazoa</taxon>
        <taxon>Ecdysozoa</taxon>
        <taxon>Nematoda</taxon>
        <taxon>Enoplea</taxon>
        <taxon>Dorylaimia</taxon>
        <taxon>Trichinellida</taxon>
        <taxon>Trichinellidae</taxon>
        <taxon>Trichinella</taxon>
    </lineage>
</organism>
<dbReference type="AlphaFoldDB" id="A0A0V1GWR5"/>
<dbReference type="EMBL" id="JYDP01000215">
    <property type="protein sequence ID" value="KRZ02807.1"/>
    <property type="molecule type" value="Genomic_DNA"/>
</dbReference>
<gene>
    <name evidence="4" type="primary">K02A2.6</name>
    <name evidence="4" type="ORF">T11_15302</name>
</gene>
<evidence type="ECO:0000256" key="1">
    <source>
        <dbReference type="PROSITE-ProRule" id="PRU00047"/>
    </source>
</evidence>
<dbReference type="STRING" id="268475.A0A0V1GWR5"/>
<feature type="compositionally biased region" description="Low complexity" evidence="2">
    <location>
        <begin position="204"/>
        <end position="222"/>
    </location>
</feature>
<dbReference type="Gene3D" id="3.30.420.10">
    <property type="entry name" value="Ribonuclease H-like superfamily/Ribonuclease H"/>
    <property type="match status" value="1"/>
</dbReference>
<proteinExistence type="predicted"/>
<evidence type="ECO:0000256" key="2">
    <source>
        <dbReference type="SAM" id="MobiDB-lite"/>
    </source>
</evidence>
<feature type="region of interest" description="Disordered" evidence="2">
    <location>
        <begin position="203"/>
        <end position="246"/>
    </location>
</feature>
<comment type="caution">
    <text evidence="4">The sequence shown here is derived from an EMBL/GenBank/DDBJ whole genome shotgun (WGS) entry which is preliminary data.</text>
</comment>
<feature type="compositionally biased region" description="Polar residues" evidence="2">
    <location>
        <begin position="223"/>
        <end position="234"/>
    </location>
</feature>
<keyword evidence="1" id="KW-0862">Zinc</keyword>
<protein>
    <recommendedName>
        <fullName evidence="3">CCHC-type domain-containing protein</fullName>
    </recommendedName>
</protein>
<dbReference type="GO" id="GO:0019899">
    <property type="term" value="F:enzyme binding"/>
    <property type="evidence" value="ECO:0007669"/>
    <property type="project" value="UniProtKB-ARBA"/>
</dbReference>
<feature type="non-terminal residue" evidence="4">
    <location>
        <position position="1"/>
    </location>
</feature>
<evidence type="ECO:0000313" key="4">
    <source>
        <dbReference type="EMBL" id="KRZ02807.1"/>
    </source>
</evidence>
<dbReference type="InterPro" id="IPR036397">
    <property type="entry name" value="RNaseH_sf"/>
</dbReference>
<dbReference type="PANTHER" id="PTHR37984">
    <property type="entry name" value="PROTEIN CBG26694"/>
    <property type="match status" value="1"/>
</dbReference>
<dbReference type="InterPro" id="IPR036875">
    <property type="entry name" value="Znf_CCHC_sf"/>
</dbReference>
<dbReference type="InterPro" id="IPR001878">
    <property type="entry name" value="Znf_CCHC"/>
</dbReference>
<keyword evidence="1" id="KW-0863">Zinc-finger</keyword>
<dbReference type="PROSITE" id="PS50158">
    <property type="entry name" value="ZF_CCHC"/>
    <property type="match status" value="1"/>
</dbReference>
<dbReference type="PANTHER" id="PTHR37984:SF12">
    <property type="entry name" value="RIBONUCLEASE H"/>
    <property type="match status" value="1"/>
</dbReference>
<dbReference type="OrthoDB" id="6758246at2759"/>
<sequence>LNVRLPHLELPMLDGDVTMFINRGALGSTKLAYLRGFLIGAAVDTIVGLSASNQGYEEALRRLREHFDRPMMNKNKLSTICDEFRKKVYALTALRKNPRAGDLSFAEVLITLSREQLTRAVQFRWDKKVQANNEMATDLLAFLRFLQQQTDLSGALWKSVEPTHQGSETRQSGDGKCLCFVCLQPGHHASECKRDGKRADGTFSPANALSSASAPASALTPSVSESSVTKQKTAVGSEEPSLATVRANHQSSVTTNLCALVDQRIDRMSRQFCERPYVHSSFSSQQRDGDGQCPSGESLLEILLVAYGLLLISTCVHRYGSGLRWAWRGWLKYASDERLKPFVTRQHEIPIHNGCLLWGSRVIIPLQARHKILKELHASHPGIVRMKALCLKLRLVAKIGQASPPHAPVHKWEFPTIPWSRIHIDLAGPICGKNFLIVVDAFSKWLEVRVLKNMTSESPDLEPKRTPPTTRHESQFPYCTPPSVVRSKCTTVA</sequence>
<dbReference type="Proteomes" id="UP000055024">
    <property type="component" value="Unassembled WGS sequence"/>
</dbReference>
<keyword evidence="1" id="KW-0479">Metal-binding</keyword>
<dbReference type="SUPFAM" id="SSF57756">
    <property type="entry name" value="Retrovirus zinc finger-like domains"/>
    <property type="match status" value="1"/>
</dbReference>
<name>A0A0V1GWR5_9BILA</name>
<dbReference type="GO" id="GO:0008270">
    <property type="term" value="F:zinc ion binding"/>
    <property type="evidence" value="ECO:0007669"/>
    <property type="project" value="UniProtKB-KW"/>
</dbReference>